<evidence type="ECO:0000256" key="4">
    <source>
        <dbReference type="SAM" id="SignalP"/>
    </source>
</evidence>
<dbReference type="PROSITE" id="PS51257">
    <property type="entry name" value="PROKAR_LIPOPROTEIN"/>
    <property type="match status" value="1"/>
</dbReference>
<proteinExistence type="inferred from homology"/>
<dbReference type="Gene3D" id="3.20.20.80">
    <property type="entry name" value="Glycosidases"/>
    <property type="match status" value="1"/>
</dbReference>
<evidence type="ECO:0000313" key="6">
    <source>
        <dbReference type="EMBL" id="MBJ7608877.1"/>
    </source>
</evidence>
<keyword evidence="1 3" id="KW-0378">Hydrolase</keyword>
<dbReference type="InterPro" id="IPR017853">
    <property type="entry name" value="GH"/>
</dbReference>
<dbReference type="InterPro" id="IPR001547">
    <property type="entry name" value="Glyco_hydro_5"/>
</dbReference>
<dbReference type="PANTHER" id="PTHR34142">
    <property type="entry name" value="ENDO-BETA-1,4-GLUCANASE A"/>
    <property type="match status" value="1"/>
</dbReference>
<dbReference type="Proteomes" id="UP000614410">
    <property type="component" value="Unassembled WGS sequence"/>
</dbReference>
<keyword evidence="2 3" id="KW-0326">Glycosidase</keyword>
<dbReference type="AlphaFoldDB" id="A0A934KJG1"/>
<dbReference type="EMBL" id="JAEKNN010000026">
    <property type="protein sequence ID" value="MBJ7608877.1"/>
    <property type="molecule type" value="Genomic_DNA"/>
</dbReference>
<protein>
    <submittedName>
        <fullName evidence="6">Cellulase family glycosylhydrolase</fullName>
    </submittedName>
</protein>
<dbReference type="GO" id="GO:0004553">
    <property type="term" value="F:hydrolase activity, hydrolyzing O-glycosyl compounds"/>
    <property type="evidence" value="ECO:0007669"/>
    <property type="project" value="InterPro"/>
</dbReference>
<sequence>MSRSTRRKAVVLGMAAALTTLVCGCNVAGQVNAPLTPPPTPGEGSALPAGTTLSVQGSHLIRLGVPFVPRGVTIVGFEAPYQSLRGTYLDARDGFGPAELTAARGFGADTVRFVVGQRALTPPYGDGGTQFRRSLLDAVQSARSLGFVVIVALDGSVIGGEPADQPSPTANTLHTWEQLAPMLSRDQGVALELYDAPAARASPANWQVWAHGGNVDAGGSPAVGMQQLIDGIRHSGSSNVVIADGLDHGHTLANAPPLDDPTGALVYGVEPYPHAGDGDASWTSDFGRFAQDHPVLATEWDAPSVPPPLSSIPQTCDPSTPQTAQTLLDYLAVHRIGVVGYAFDLPGTLVRDLTATQTSYDSLVCGQPGQGPGQLLSAVFRRG</sequence>
<accession>A0A934KJG1</accession>
<gene>
    <name evidence="6" type="ORF">JF887_05540</name>
</gene>
<keyword evidence="4" id="KW-0732">Signal</keyword>
<dbReference type="PANTHER" id="PTHR34142:SF1">
    <property type="entry name" value="GLYCOSIDE HYDROLASE FAMILY 5 DOMAIN-CONTAINING PROTEIN"/>
    <property type="match status" value="1"/>
</dbReference>
<organism evidence="6 7">
    <name type="scientific">Candidatus Amunia macphersoniae</name>
    <dbReference type="NCBI Taxonomy" id="3127014"/>
    <lineage>
        <taxon>Bacteria</taxon>
        <taxon>Bacillati</taxon>
        <taxon>Candidatus Dormiibacterota</taxon>
        <taxon>Candidatus Dormibacteria</taxon>
        <taxon>Candidatus Aeolococcales</taxon>
        <taxon>Candidatus Aeolococcaceae</taxon>
        <taxon>Candidatus Amunia</taxon>
    </lineage>
</organism>
<evidence type="ECO:0000259" key="5">
    <source>
        <dbReference type="Pfam" id="PF00150"/>
    </source>
</evidence>
<reference evidence="6 7" key="1">
    <citation type="submission" date="2020-10" db="EMBL/GenBank/DDBJ databases">
        <title>Ca. Dormibacterota MAGs.</title>
        <authorList>
            <person name="Montgomery K."/>
        </authorList>
    </citation>
    <scope>NUCLEOTIDE SEQUENCE [LARGE SCALE GENOMIC DNA]</scope>
    <source>
        <strain evidence="6">Mitchell_Peninsula_5</strain>
    </source>
</reference>
<comment type="caution">
    <text evidence="6">The sequence shown here is derived from an EMBL/GenBank/DDBJ whole genome shotgun (WGS) entry which is preliminary data.</text>
</comment>
<evidence type="ECO:0000256" key="2">
    <source>
        <dbReference type="ARBA" id="ARBA00023295"/>
    </source>
</evidence>
<evidence type="ECO:0000313" key="7">
    <source>
        <dbReference type="Proteomes" id="UP000614410"/>
    </source>
</evidence>
<evidence type="ECO:0000256" key="1">
    <source>
        <dbReference type="ARBA" id="ARBA00022801"/>
    </source>
</evidence>
<comment type="similarity">
    <text evidence="3">Belongs to the glycosyl hydrolase 5 (cellulase A) family.</text>
</comment>
<feature type="signal peptide" evidence="4">
    <location>
        <begin position="1"/>
        <end position="24"/>
    </location>
</feature>
<dbReference type="SUPFAM" id="SSF51445">
    <property type="entry name" value="(Trans)glycosidases"/>
    <property type="match status" value="1"/>
</dbReference>
<feature type="domain" description="Glycoside hydrolase family 5" evidence="5">
    <location>
        <begin position="104"/>
        <end position="342"/>
    </location>
</feature>
<evidence type="ECO:0000256" key="3">
    <source>
        <dbReference type="RuleBase" id="RU361153"/>
    </source>
</evidence>
<dbReference type="GO" id="GO:0009251">
    <property type="term" value="P:glucan catabolic process"/>
    <property type="evidence" value="ECO:0007669"/>
    <property type="project" value="TreeGrafter"/>
</dbReference>
<feature type="chain" id="PRO_5037565127" evidence="4">
    <location>
        <begin position="25"/>
        <end position="383"/>
    </location>
</feature>
<name>A0A934KJG1_9BACT</name>
<dbReference type="Pfam" id="PF00150">
    <property type="entry name" value="Cellulase"/>
    <property type="match status" value="1"/>
</dbReference>